<evidence type="ECO:0000259" key="1">
    <source>
        <dbReference type="Pfam" id="PF05685"/>
    </source>
</evidence>
<dbReference type="GO" id="GO:0004519">
    <property type="term" value="F:endonuclease activity"/>
    <property type="evidence" value="ECO:0007669"/>
    <property type="project" value="UniProtKB-KW"/>
</dbReference>
<proteinExistence type="predicted"/>
<keyword evidence="3" id="KW-1185">Reference proteome</keyword>
<keyword evidence="2" id="KW-0378">Hydrolase</keyword>
<name>A0ABT2MW91_9CYAN</name>
<sequence length="230" mass="27008">MVNYNFLQNLPDADELPSSDDTPVDNELQTLVPALLRAILSYLWSSRQDWFFGFNMGVYHATGENPRVAIVPDGFLSLGVPNRRDSEGRKSYIVWLENNIPPIFVLECVSHTYGAEYDEKMKIYAKMGVRYYAIYNPNFYRRDRHEVFEVYQLVDGDYIRLPGEPVWMPEIGLAIGRGIGTFENWQREWLYWYDAEGNRYPTLEEVAYRERQRADRLAQLLQERGINLDD</sequence>
<dbReference type="InterPro" id="IPR008538">
    <property type="entry name" value="Uma2"/>
</dbReference>
<dbReference type="InterPro" id="IPR012296">
    <property type="entry name" value="Nuclease_put_TT1808"/>
</dbReference>
<dbReference type="PANTHER" id="PTHR33352">
    <property type="entry name" value="SLR1095 PROTEIN"/>
    <property type="match status" value="1"/>
</dbReference>
<keyword evidence="2" id="KW-0255">Endonuclease</keyword>
<accession>A0ABT2MW91</accession>
<evidence type="ECO:0000313" key="2">
    <source>
        <dbReference type="EMBL" id="MCT7967672.1"/>
    </source>
</evidence>
<dbReference type="RefSeq" id="WP_368007241.1">
    <property type="nucleotide sequence ID" value="NZ_JAMXFF010000022.1"/>
</dbReference>
<keyword evidence="2" id="KW-0540">Nuclease</keyword>
<comment type="caution">
    <text evidence="2">The sequence shown here is derived from an EMBL/GenBank/DDBJ whole genome shotgun (WGS) entry which is preliminary data.</text>
</comment>
<dbReference type="PANTHER" id="PTHR33352:SF3">
    <property type="entry name" value="SLR1612 PROTEIN"/>
    <property type="match status" value="1"/>
</dbReference>
<dbReference type="Proteomes" id="UP001525890">
    <property type="component" value="Unassembled WGS sequence"/>
</dbReference>
<dbReference type="InterPro" id="IPR011335">
    <property type="entry name" value="Restrct_endonuc-II-like"/>
</dbReference>
<dbReference type="CDD" id="cd06260">
    <property type="entry name" value="DUF820-like"/>
    <property type="match status" value="1"/>
</dbReference>
<dbReference type="SUPFAM" id="SSF52980">
    <property type="entry name" value="Restriction endonuclease-like"/>
    <property type="match status" value="1"/>
</dbReference>
<organism evidence="2 3">
    <name type="scientific">Laspinema palackyanum D2a</name>
    <dbReference type="NCBI Taxonomy" id="2953684"/>
    <lineage>
        <taxon>Bacteria</taxon>
        <taxon>Bacillati</taxon>
        <taxon>Cyanobacteriota</taxon>
        <taxon>Cyanophyceae</taxon>
        <taxon>Oscillatoriophycideae</taxon>
        <taxon>Oscillatoriales</taxon>
        <taxon>Laspinemataceae</taxon>
        <taxon>Laspinema</taxon>
        <taxon>Laspinema palackyanum</taxon>
    </lineage>
</organism>
<feature type="domain" description="Putative restriction endonuclease" evidence="1">
    <location>
        <begin position="29"/>
        <end position="165"/>
    </location>
</feature>
<dbReference type="Gene3D" id="3.90.1570.10">
    <property type="entry name" value="tt1808, chain A"/>
    <property type="match status" value="1"/>
</dbReference>
<dbReference type="Pfam" id="PF05685">
    <property type="entry name" value="Uma2"/>
    <property type="match status" value="1"/>
</dbReference>
<dbReference type="EMBL" id="JAMXFF010000022">
    <property type="protein sequence ID" value="MCT7967672.1"/>
    <property type="molecule type" value="Genomic_DNA"/>
</dbReference>
<reference evidence="2 3" key="1">
    <citation type="journal article" date="2022" name="Front. Microbiol.">
        <title>High genomic differentiation and limited gene flow indicate recent cryptic speciation within the genus Laspinema (cyanobacteria).</title>
        <authorList>
            <person name="Stanojkovic A."/>
            <person name="Skoupy S."/>
            <person name="Skaloud P."/>
            <person name="Dvorak P."/>
        </authorList>
    </citation>
    <scope>NUCLEOTIDE SEQUENCE [LARGE SCALE GENOMIC DNA]</scope>
    <source>
        <strain evidence="2 3">D2a</strain>
    </source>
</reference>
<gene>
    <name evidence="2" type="ORF">NG799_15125</name>
</gene>
<protein>
    <submittedName>
        <fullName evidence="2">Uma2 family endonuclease</fullName>
    </submittedName>
</protein>
<evidence type="ECO:0000313" key="3">
    <source>
        <dbReference type="Proteomes" id="UP001525890"/>
    </source>
</evidence>